<dbReference type="Proteomes" id="UP000054164">
    <property type="component" value="Unassembled WGS sequence"/>
</dbReference>
<evidence type="ECO:0000313" key="1">
    <source>
        <dbReference type="EMBL" id="BAO05103.1"/>
    </source>
</evidence>
<proteinExistence type="predicted"/>
<gene>
    <name evidence="1" type="ORF">CBO05P2_078</name>
</gene>
<accession>A0A060N925</accession>
<dbReference type="HOGENOM" id="CLU_1472757_0_0_9"/>
<organism evidence="1">
    <name type="scientific">Clostridium botulinum B str. Osaka05</name>
    <dbReference type="NCBI Taxonomy" id="1407017"/>
    <lineage>
        <taxon>Bacteria</taxon>
        <taxon>Bacillati</taxon>
        <taxon>Bacillota</taxon>
        <taxon>Clostridia</taxon>
        <taxon>Eubacteriales</taxon>
        <taxon>Clostridiaceae</taxon>
        <taxon>Clostridium</taxon>
    </lineage>
</organism>
<sequence length="183" mass="21703">MFFKNKKSFSSLVEIMSELGNKFLHGKSTDDDLIKWEEGLNNLDTILENKHDRVIFRDEIKRLFYEYLLKHYPSDKRLLEIYKNIENINDARKNLYRKMILNSLAESLYLLDDNSIKELVNEYLYFGGERKDIAIVTTKGNKCTEKELLNTIRKVRKYVPTKTKEQINWHSQIDGLGTFVVSR</sequence>
<dbReference type="EMBL" id="BA000059">
    <property type="protein sequence ID" value="BAO05103.1"/>
    <property type="molecule type" value="Genomic_DNA"/>
</dbReference>
<dbReference type="AlphaFoldDB" id="A0A060N925"/>
<reference evidence="1" key="1">
    <citation type="submission" date="2013-10" db="EMBL/GenBank/DDBJ databases">
        <title>Draft genome sequence of Clostridium botulinum type B strain Osaka05.</title>
        <authorList>
            <person name="Sakaguchi Y."/>
            <person name="Hosomi K."/>
            <person name="Uchiyama J."/>
            <person name="Ogura Y."/>
            <person name="Sakaguchi M."/>
            <person name="Kohda T."/>
            <person name="Mukamoto M."/>
            <person name="Misawa N."/>
            <person name="Matsuzaki S."/>
            <person name="Hayashi T."/>
            <person name="Kozaki S."/>
        </authorList>
    </citation>
    <scope>NUCLEOTIDE SEQUENCE</scope>
    <source>
        <strain evidence="1">Osaka05</strain>
    </source>
</reference>
<name>A0A060N925_CLOBO</name>
<protein>
    <submittedName>
        <fullName evidence="1">Uncharacterized protein</fullName>
    </submittedName>
</protein>
<dbReference type="RefSeq" id="WP_030032256.1">
    <property type="nucleotide sequence ID" value="NZ_BA000059.1"/>
</dbReference>